<dbReference type="GO" id="GO:0008270">
    <property type="term" value="F:zinc ion binding"/>
    <property type="evidence" value="ECO:0007669"/>
    <property type="project" value="UniProtKB-KW"/>
</dbReference>
<protein>
    <recommendedName>
        <fullName evidence="2">RING-type domain-containing protein</fullName>
    </recommendedName>
</protein>
<keyword evidence="1" id="KW-0863">Zinc-finger</keyword>
<dbReference type="Gene3D" id="3.30.40.10">
    <property type="entry name" value="Zinc/RING finger domain, C3HC4 (zinc finger)"/>
    <property type="match status" value="1"/>
</dbReference>
<dbReference type="SMART" id="SM00184">
    <property type="entry name" value="RING"/>
    <property type="match status" value="1"/>
</dbReference>
<feature type="domain" description="RING-type" evidence="2">
    <location>
        <begin position="230"/>
        <end position="291"/>
    </location>
</feature>
<dbReference type="SUPFAM" id="SSF57850">
    <property type="entry name" value="RING/U-box"/>
    <property type="match status" value="1"/>
</dbReference>
<dbReference type="InterPro" id="IPR013083">
    <property type="entry name" value="Znf_RING/FYVE/PHD"/>
</dbReference>
<sequence>MAEADSEDMWFSFVRDAPATATVYQTIRARLQNLASIRDLVRKTKNGDQPLISTVEEVISHGLFVVKQTQFPQLQLDPATPSEDLLLAAQEARIWLLKMITCQSYLGRGHFIRLFRSILESETQKWSDLQHLYYALTEDEVGEATQRLRAAFAICLQGNFANKYAMDLARTEQFVFLESLPHSSQTTPAIIAARQKVALKAIDATVDTFACAVSLQDVIKQATSKEEQVCPICRESYLDFSTNKVEDLIADYPVRIKFCGHVIGKACLEEWMDTPLKDPARYPYKTCPMCRTQISGMDPPDLPEHFMHRLEHSRFVKRVRETTGLQVKECMDGVKRLMNEEVAAMELEMELEMLNEEGALARDVAKEAEEVLKTTSTDLKGEREVWMIPDIVWMRARNEWMDEGAEE</sequence>
<dbReference type="OrthoDB" id="8062037at2759"/>
<dbReference type="CDD" id="cd16448">
    <property type="entry name" value="RING-H2"/>
    <property type="match status" value="1"/>
</dbReference>
<dbReference type="InterPro" id="IPR001841">
    <property type="entry name" value="Znf_RING"/>
</dbReference>
<reference evidence="3" key="1">
    <citation type="journal article" date="2020" name="Stud. Mycol.">
        <title>101 Dothideomycetes genomes: a test case for predicting lifestyles and emergence of pathogens.</title>
        <authorList>
            <person name="Haridas S."/>
            <person name="Albert R."/>
            <person name="Binder M."/>
            <person name="Bloem J."/>
            <person name="Labutti K."/>
            <person name="Salamov A."/>
            <person name="Andreopoulos B."/>
            <person name="Baker S."/>
            <person name="Barry K."/>
            <person name="Bills G."/>
            <person name="Bluhm B."/>
            <person name="Cannon C."/>
            <person name="Castanera R."/>
            <person name="Culley D."/>
            <person name="Daum C."/>
            <person name="Ezra D."/>
            <person name="Gonzalez J."/>
            <person name="Henrissat B."/>
            <person name="Kuo A."/>
            <person name="Liang C."/>
            <person name="Lipzen A."/>
            <person name="Lutzoni F."/>
            <person name="Magnuson J."/>
            <person name="Mondo S."/>
            <person name="Nolan M."/>
            <person name="Ohm R."/>
            <person name="Pangilinan J."/>
            <person name="Park H.-J."/>
            <person name="Ramirez L."/>
            <person name="Alfaro M."/>
            <person name="Sun H."/>
            <person name="Tritt A."/>
            <person name="Yoshinaga Y."/>
            <person name="Zwiers L.-H."/>
            <person name="Turgeon B."/>
            <person name="Goodwin S."/>
            <person name="Spatafora J."/>
            <person name="Crous P."/>
            <person name="Grigoriev I."/>
        </authorList>
    </citation>
    <scope>NUCLEOTIDE SEQUENCE</scope>
    <source>
        <strain evidence="3">CBS 109.77</strain>
    </source>
</reference>
<dbReference type="PROSITE" id="PS50089">
    <property type="entry name" value="ZF_RING_2"/>
    <property type="match status" value="1"/>
</dbReference>
<evidence type="ECO:0000313" key="3">
    <source>
        <dbReference type="EMBL" id="KAF2800377.1"/>
    </source>
</evidence>
<organism evidence="3 4">
    <name type="scientific">Melanomma pulvis-pyrius CBS 109.77</name>
    <dbReference type="NCBI Taxonomy" id="1314802"/>
    <lineage>
        <taxon>Eukaryota</taxon>
        <taxon>Fungi</taxon>
        <taxon>Dikarya</taxon>
        <taxon>Ascomycota</taxon>
        <taxon>Pezizomycotina</taxon>
        <taxon>Dothideomycetes</taxon>
        <taxon>Pleosporomycetidae</taxon>
        <taxon>Pleosporales</taxon>
        <taxon>Melanommataceae</taxon>
        <taxon>Melanomma</taxon>
    </lineage>
</organism>
<evidence type="ECO:0000313" key="4">
    <source>
        <dbReference type="Proteomes" id="UP000799757"/>
    </source>
</evidence>
<name>A0A6A6XXP5_9PLEO</name>
<keyword evidence="4" id="KW-1185">Reference proteome</keyword>
<proteinExistence type="predicted"/>
<keyword evidence="1" id="KW-0862">Zinc</keyword>
<accession>A0A6A6XXP5</accession>
<gene>
    <name evidence="3" type="ORF">K505DRAFT_331727</name>
</gene>
<keyword evidence="1" id="KW-0479">Metal-binding</keyword>
<dbReference type="EMBL" id="MU001748">
    <property type="protein sequence ID" value="KAF2800377.1"/>
    <property type="molecule type" value="Genomic_DNA"/>
</dbReference>
<evidence type="ECO:0000259" key="2">
    <source>
        <dbReference type="PROSITE" id="PS50089"/>
    </source>
</evidence>
<dbReference type="Proteomes" id="UP000799757">
    <property type="component" value="Unassembled WGS sequence"/>
</dbReference>
<dbReference type="AlphaFoldDB" id="A0A6A6XXP5"/>
<evidence type="ECO:0000256" key="1">
    <source>
        <dbReference type="PROSITE-ProRule" id="PRU00175"/>
    </source>
</evidence>